<evidence type="ECO:0000256" key="4">
    <source>
        <dbReference type="SAM" id="MobiDB-lite"/>
    </source>
</evidence>
<reference evidence="7" key="2">
    <citation type="submission" date="2025-08" db="UniProtKB">
        <authorList>
            <consortium name="Ensembl"/>
        </authorList>
    </citation>
    <scope>IDENTIFICATION</scope>
</reference>
<comment type="similarity">
    <text evidence="3">Belongs to the PMEL/NMB family.</text>
</comment>
<dbReference type="SMART" id="SM00089">
    <property type="entry name" value="PKD"/>
    <property type="match status" value="1"/>
</dbReference>
<dbReference type="GO" id="GO:0042470">
    <property type="term" value="C:melanosome"/>
    <property type="evidence" value="ECO:0007669"/>
    <property type="project" value="TreeGrafter"/>
</dbReference>
<dbReference type="CDD" id="cd00146">
    <property type="entry name" value="PKD"/>
    <property type="match status" value="1"/>
</dbReference>
<dbReference type="PANTHER" id="PTHR11861">
    <property type="entry name" value="MELANOCYTE PROTEIN PMEL 17-RELATED"/>
    <property type="match status" value="1"/>
</dbReference>
<dbReference type="GO" id="GO:0032438">
    <property type="term" value="P:melanosome organization"/>
    <property type="evidence" value="ECO:0007669"/>
    <property type="project" value="TreeGrafter"/>
</dbReference>
<dbReference type="InterPro" id="IPR046846">
    <property type="entry name" value="PKAT_KLD"/>
</dbReference>
<evidence type="ECO:0000256" key="3">
    <source>
        <dbReference type="ARBA" id="ARBA00025776"/>
    </source>
</evidence>
<dbReference type="Pfam" id="PF20433">
    <property type="entry name" value="PKAT_KLD"/>
    <property type="match status" value="1"/>
</dbReference>
<evidence type="ECO:0000313" key="8">
    <source>
        <dbReference type="Proteomes" id="UP000694397"/>
    </source>
</evidence>
<evidence type="ECO:0000313" key="7">
    <source>
        <dbReference type="Ensembl" id="ENSSFOP00015027112.2"/>
    </source>
</evidence>
<accession>A0A8C9RVG5</accession>
<keyword evidence="8" id="KW-1185">Reference proteome</keyword>
<reference evidence="7 8" key="1">
    <citation type="submission" date="2019-04" db="EMBL/GenBank/DDBJ databases">
        <authorList>
            <consortium name="Wellcome Sanger Institute Data Sharing"/>
        </authorList>
    </citation>
    <scope>NUCLEOTIDE SEQUENCE [LARGE SCALE GENOMIC DNA]</scope>
</reference>
<dbReference type="Pfam" id="PF00801">
    <property type="entry name" value="PKD"/>
    <property type="match status" value="1"/>
</dbReference>
<feature type="transmembrane region" description="Helical" evidence="5">
    <location>
        <begin position="639"/>
        <end position="662"/>
    </location>
</feature>
<dbReference type="InterPro" id="IPR035986">
    <property type="entry name" value="PKD_dom_sf"/>
</dbReference>
<proteinExistence type="inferred from homology"/>
<dbReference type="SUPFAM" id="SSF49299">
    <property type="entry name" value="PKD domain"/>
    <property type="match status" value="1"/>
</dbReference>
<dbReference type="InterPro" id="IPR013783">
    <property type="entry name" value="Ig-like_fold"/>
</dbReference>
<dbReference type="InterPro" id="IPR045219">
    <property type="entry name" value="PKAT"/>
</dbReference>
<dbReference type="PANTHER" id="PTHR11861:SF1">
    <property type="entry name" value="MELANOCYTE PROTEIN PMEL"/>
    <property type="match status" value="1"/>
</dbReference>
<gene>
    <name evidence="7" type="primary">pmela</name>
</gene>
<keyword evidence="5" id="KW-1133">Transmembrane helix</keyword>
<organism evidence="7 8">
    <name type="scientific">Scleropages formosus</name>
    <name type="common">Asian bonytongue</name>
    <name type="synonym">Osteoglossum formosum</name>
    <dbReference type="NCBI Taxonomy" id="113540"/>
    <lineage>
        <taxon>Eukaryota</taxon>
        <taxon>Metazoa</taxon>
        <taxon>Chordata</taxon>
        <taxon>Craniata</taxon>
        <taxon>Vertebrata</taxon>
        <taxon>Euteleostomi</taxon>
        <taxon>Actinopterygii</taxon>
        <taxon>Neopterygii</taxon>
        <taxon>Teleostei</taxon>
        <taxon>Osteoglossocephala</taxon>
        <taxon>Osteoglossomorpha</taxon>
        <taxon>Osteoglossiformes</taxon>
        <taxon>Osteoglossidae</taxon>
        <taxon>Scleropages</taxon>
    </lineage>
</organism>
<evidence type="ECO:0000256" key="5">
    <source>
        <dbReference type="SAM" id="Phobius"/>
    </source>
</evidence>
<dbReference type="Proteomes" id="UP000694397">
    <property type="component" value="Chromosome 22"/>
</dbReference>
<evidence type="ECO:0000256" key="1">
    <source>
        <dbReference type="ARBA" id="ARBA00022729"/>
    </source>
</evidence>
<keyword evidence="5" id="KW-0812">Transmembrane</keyword>
<protein>
    <submittedName>
        <fullName evidence="7">Premelanosome protein b</fullName>
    </submittedName>
</protein>
<dbReference type="Ensembl" id="ENSSFOT00015027422.2">
    <property type="protein sequence ID" value="ENSSFOP00015027112.2"/>
    <property type="gene ID" value="ENSSFOG00015017379.2"/>
</dbReference>
<keyword evidence="5" id="KW-0472">Membrane</keyword>
<dbReference type="InterPro" id="IPR022409">
    <property type="entry name" value="PKD/Chitinase_dom"/>
</dbReference>
<dbReference type="OrthoDB" id="9939762at2759"/>
<dbReference type="GO" id="GO:0005886">
    <property type="term" value="C:plasma membrane"/>
    <property type="evidence" value="ECO:0007669"/>
    <property type="project" value="TreeGrafter"/>
</dbReference>
<feature type="domain" description="PKD" evidence="6">
    <location>
        <begin position="210"/>
        <end position="242"/>
    </location>
</feature>
<dbReference type="Gene3D" id="2.60.40.10">
    <property type="entry name" value="Immunoglobulins"/>
    <property type="match status" value="1"/>
</dbReference>
<evidence type="ECO:0000256" key="2">
    <source>
        <dbReference type="ARBA" id="ARBA00023180"/>
    </source>
</evidence>
<keyword evidence="2" id="KW-0325">Glycoprotein</keyword>
<keyword evidence="1" id="KW-0732">Signal</keyword>
<evidence type="ECO:0000259" key="6">
    <source>
        <dbReference type="PROSITE" id="PS50093"/>
    </source>
</evidence>
<name>A0A8C9RVG5_SCLFO</name>
<dbReference type="InterPro" id="IPR000601">
    <property type="entry name" value="PKD_dom"/>
</dbReference>
<sequence>LWLHSFSRTHFKRYQSWNSRMYPVWDDGDSRYKDCWTGGEVTFDIRNDSPTLTGAKITFNIDLRFPQNQTVLPDGQVVWAQNCTVNGTRYHQGQAVYAEHNGTHEWNGVFPDGTPFTKISERKPHYVFVWKAWGRYWQVADGPSSSLTIGTDNISLGSYAMEVVIYHYRRLHTSLSQMNDVNAADENFIQNRAIAFSISLHDPSQYLKDSDIIFNWDFGDNSGTLISRELSVTHTYISPGSFRPRVVLQASIPNPGCTTPADPPTPVNPSADPATSQPPVPPAGLSTAGENSELLDVPFNIVLAGSDEIALAVSAQPAAEVEGDVTASLTPEAENFAVPAAADAAAAPAVEEIVVASSPAAAQDPILADAGVADTAGAEVLTVSAAASAIPANVDLIDSVPVADATNTVGPVDAFAITIPAETPAEVPQADVAAPADPVTPAASVSAAVVVVASVTPPAVAQAVELDVEAEATSKNAFPPEAAAAAGMATSVEAPIESAAAQVPVVVAKRQAPELPADGCIIYRYGSFSVDGIESVEIVQVSNVMPMNEIQQNAVDLTVTCRGSLPNEVCTVVSDADCATPVQTACNAVMPSPECQLILRQFFNDSGVFCINVSMANNFSLAVTSARVSVTLGSSSTTAGTVVIVLGVMVLACAVGAVAFSYRRFKEYHPLREDSLGSPGRTPVSVLLWNFLSRHTAGESRPLLQGRVV</sequence>
<feature type="region of interest" description="Disordered" evidence="4">
    <location>
        <begin position="253"/>
        <end position="289"/>
    </location>
</feature>
<dbReference type="InterPro" id="IPR059017">
    <property type="entry name" value="PMEL_NMB_N"/>
</dbReference>
<dbReference type="FunFam" id="2.60.40.10:FF:001512">
    <property type="entry name" value="Premelanosome protein a"/>
    <property type="match status" value="1"/>
</dbReference>
<dbReference type="GeneTree" id="ENSGT00950000183188"/>
<reference evidence="7" key="3">
    <citation type="submission" date="2025-09" db="UniProtKB">
        <authorList>
            <consortium name="Ensembl"/>
        </authorList>
    </citation>
    <scope>IDENTIFICATION</scope>
</reference>
<dbReference type="Pfam" id="PF26141">
    <property type="entry name" value="PMEL_NMB_N"/>
    <property type="match status" value="1"/>
</dbReference>
<dbReference type="PROSITE" id="PS50093">
    <property type="entry name" value="PKD"/>
    <property type="match status" value="1"/>
</dbReference>
<dbReference type="AlphaFoldDB" id="A0A8C9RVG5"/>